<evidence type="ECO:0000313" key="1">
    <source>
        <dbReference type="Ensembl" id="ENSDCDP00010013179.1"/>
    </source>
</evidence>
<dbReference type="AlphaFoldDB" id="A0AAY4AWJ8"/>
<protein>
    <submittedName>
        <fullName evidence="1">Uncharacterized protein</fullName>
    </submittedName>
</protein>
<proteinExistence type="predicted"/>
<dbReference type="Gene3D" id="3.40.525.10">
    <property type="entry name" value="CRAL-TRIO lipid binding domain"/>
    <property type="match status" value="1"/>
</dbReference>
<accession>A0AAY4AWJ8</accession>
<dbReference type="InterPro" id="IPR036273">
    <property type="entry name" value="CRAL/TRIO_N_dom_sf"/>
</dbReference>
<organism evidence="1 2">
    <name type="scientific">Denticeps clupeoides</name>
    <name type="common">denticle herring</name>
    <dbReference type="NCBI Taxonomy" id="299321"/>
    <lineage>
        <taxon>Eukaryota</taxon>
        <taxon>Metazoa</taxon>
        <taxon>Chordata</taxon>
        <taxon>Craniata</taxon>
        <taxon>Vertebrata</taxon>
        <taxon>Euteleostomi</taxon>
        <taxon>Actinopterygii</taxon>
        <taxon>Neopterygii</taxon>
        <taxon>Teleostei</taxon>
        <taxon>Clupei</taxon>
        <taxon>Clupeiformes</taxon>
        <taxon>Denticipitoidei</taxon>
        <taxon>Denticipitidae</taxon>
        <taxon>Denticeps</taxon>
    </lineage>
</organism>
<sequence>HNKVFPDLSPKQTDILLQFWDKIQDILPKLPAQSDYYLLRCYQLRKMNENLNIDKEISSWIWPALLL</sequence>
<dbReference type="InterPro" id="IPR036865">
    <property type="entry name" value="CRAL-TRIO_dom_sf"/>
</dbReference>
<name>A0AAY4AWJ8_9TELE</name>
<evidence type="ECO:0000313" key="2">
    <source>
        <dbReference type="Proteomes" id="UP000694580"/>
    </source>
</evidence>
<dbReference type="SUPFAM" id="SSF46938">
    <property type="entry name" value="CRAL/TRIO N-terminal domain"/>
    <property type="match status" value="1"/>
</dbReference>
<reference evidence="1" key="2">
    <citation type="submission" date="2025-08" db="UniProtKB">
        <authorList>
            <consortium name="Ensembl"/>
        </authorList>
    </citation>
    <scope>IDENTIFICATION</scope>
</reference>
<keyword evidence="2" id="KW-1185">Reference proteome</keyword>
<reference evidence="1 2" key="1">
    <citation type="submission" date="2020-06" db="EMBL/GenBank/DDBJ databases">
        <authorList>
            <consortium name="Wellcome Sanger Institute Data Sharing"/>
        </authorList>
    </citation>
    <scope>NUCLEOTIDE SEQUENCE [LARGE SCALE GENOMIC DNA]</scope>
</reference>
<dbReference type="Proteomes" id="UP000694580">
    <property type="component" value="Chromosome 3"/>
</dbReference>
<reference evidence="1" key="3">
    <citation type="submission" date="2025-09" db="UniProtKB">
        <authorList>
            <consortium name="Ensembl"/>
        </authorList>
    </citation>
    <scope>IDENTIFICATION</scope>
</reference>
<dbReference type="Ensembl" id="ENSDCDT00010013889.1">
    <property type="protein sequence ID" value="ENSDCDP00010013179.1"/>
    <property type="gene ID" value="ENSDCDG00010006018.1"/>
</dbReference>